<reference evidence="2" key="1">
    <citation type="journal article" date="2009" name="PLoS Genet.">
        <title>Sequencing, mapping, and analysis of 27,455 maize full-length cDNAs.</title>
        <authorList>
            <person name="Soderlund C."/>
            <person name="Descour A."/>
            <person name="Kudrna D."/>
            <person name="Bomhoff M."/>
            <person name="Boyd L."/>
            <person name="Currie J."/>
            <person name="Angelova A."/>
            <person name="Collura K."/>
            <person name="Wissotski M."/>
            <person name="Ashley E."/>
            <person name="Morrow D."/>
            <person name="Fernandes J."/>
            <person name="Walbot V."/>
            <person name="Yu Y."/>
        </authorList>
    </citation>
    <scope>NUCLEOTIDE SEQUENCE</scope>
    <source>
        <strain evidence="2">B73</strain>
    </source>
</reference>
<protein>
    <submittedName>
        <fullName evidence="2">Uncharacterized protein</fullName>
    </submittedName>
</protein>
<feature type="compositionally biased region" description="Gly residues" evidence="1">
    <location>
        <begin position="31"/>
        <end position="44"/>
    </location>
</feature>
<feature type="region of interest" description="Disordered" evidence="1">
    <location>
        <begin position="23"/>
        <end position="89"/>
    </location>
</feature>
<dbReference type="EMBL" id="BT085432">
    <property type="protein sequence ID" value="ACR35785.1"/>
    <property type="molecule type" value="mRNA"/>
</dbReference>
<reference evidence="2" key="2">
    <citation type="submission" date="2012-06" db="EMBL/GenBank/DDBJ databases">
        <authorList>
            <person name="Yu Y."/>
            <person name="Currie J."/>
            <person name="Lomeli R."/>
            <person name="Angelova A."/>
            <person name="Collura K."/>
            <person name="Wissotski M."/>
            <person name="Campos D."/>
            <person name="Kudrna D."/>
            <person name="Golser W."/>
            <person name="Ashely E."/>
            <person name="Descour A."/>
            <person name="Fernandes J."/>
            <person name="Soderlund C."/>
            <person name="Walbot V."/>
        </authorList>
    </citation>
    <scope>NUCLEOTIDE SEQUENCE</scope>
    <source>
        <strain evidence="2">B73</strain>
    </source>
</reference>
<evidence type="ECO:0000313" key="2">
    <source>
        <dbReference type="EMBL" id="ACR35785.1"/>
    </source>
</evidence>
<proteinExistence type="evidence at transcript level"/>
<sequence length="111" mass="11894">MAGDQGEPQGDCWDVVADEHGATEGCRSRDGGGGGGSGRQGGHGASRQSRGGRAHRRRGRGRAERGRREHPHRGVLPGRQAAGVPGLGRHAQHRWLHRCQDNCHGGQLCRR</sequence>
<name>C4J3N5_MAIZE</name>
<dbReference type="AlphaFoldDB" id="C4J3N5"/>
<accession>C4J3N5</accession>
<evidence type="ECO:0000256" key="1">
    <source>
        <dbReference type="SAM" id="MobiDB-lite"/>
    </source>
</evidence>
<feature type="compositionally biased region" description="Basic residues" evidence="1">
    <location>
        <begin position="50"/>
        <end position="60"/>
    </location>
</feature>
<organism evidence="2">
    <name type="scientific">Zea mays</name>
    <name type="common">Maize</name>
    <dbReference type="NCBI Taxonomy" id="4577"/>
    <lineage>
        <taxon>Eukaryota</taxon>
        <taxon>Viridiplantae</taxon>
        <taxon>Streptophyta</taxon>
        <taxon>Embryophyta</taxon>
        <taxon>Tracheophyta</taxon>
        <taxon>Spermatophyta</taxon>
        <taxon>Magnoliopsida</taxon>
        <taxon>Liliopsida</taxon>
        <taxon>Poales</taxon>
        <taxon>Poaceae</taxon>
        <taxon>PACMAD clade</taxon>
        <taxon>Panicoideae</taxon>
        <taxon>Andropogonodae</taxon>
        <taxon>Andropogoneae</taxon>
        <taxon>Tripsacinae</taxon>
        <taxon>Zea</taxon>
    </lineage>
</organism>